<dbReference type="GO" id="GO:0003676">
    <property type="term" value="F:nucleic acid binding"/>
    <property type="evidence" value="ECO:0007669"/>
    <property type="project" value="InterPro"/>
</dbReference>
<organism evidence="2 3">
    <name type="scientific">Bimuria novae-zelandiae CBS 107.79</name>
    <dbReference type="NCBI Taxonomy" id="1447943"/>
    <lineage>
        <taxon>Eukaryota</taxon>
        <taxon>Fungi</taxon>
        <taxon>Dikarya</taxon>
        <taxon>Ascomycota</taxon>
        <taxon>Pezizomycotina</taxon>
        <taxon>Dothideomycetes</taxon>
        <taxon>Pleosporomycetidae</taxon>
        <taxon>Pleosporales</taxon>
        <taxon>Massarineae</taxon>
        <taxon>Didymosphaeriaceae</taxon>
        <taxon>Bimuria</taxon>
    </lineage>
</organism>
<dbReference type="AlphaFoldDB" id="A0A6A5UFK1"/>
<evidence type="ECO:0000313" key="2">
    <source>
        <dbReference type="EMBL" id="KAF1963973.1"/>
    </source>
</evidence>
<gene>
    <name evidence="2" type="ORF">BU23DRAFT_494541</name>
</gene>
<dbReference type="EMBL" id="ML976827">
    <property type="protein sequence ID" value="KAF1963973.1"/>
    <property type="molecule type" value="Genomic_DNA"/>
</dbReference>
<protein>
    <recommendedName>
        <fullName evidence="1">Tc1-like transposase DDE domain-containing protein</fullName>
    </recommendedName>
</protein>
<dbReference type="OrthoDB" id="5386133at2759"/>
<keyword evidence="3" id="KW-1185">Reference proteome</keyword>
<sequence>VLPLCTPYLGPRLILVLNNAFSYRTQRVRELYKEASVLLEFLPLYSPDFNPIKATFNNLKT</sequence>
<dbReference type="Proteomes" id="UP000800036">
    <property type="component" value="Unassembled WGS sequence"/>
</dbReference>
<name>A0A6A5UFK1_9PLEO</name>
<accession>A0A6A5UFK1</accession>
<dbReference type="InterPro" id="IPR036397">
    <property type="entry name" value="RNaseH_sf"/>
</dbReference>
<proteinExistence type="predicted"/>
<reference evidence="2" key="1">
    <citation type="journal article" date="2020" name="Stud. Mycol.">
        <title>101 Dothideomycetes genomes: a test case for predicting lifestyles and emergence of pathogens.</title>
        <authorList>
            <person name="Haridas S."/>
            <person name="Albert R."/>
            <person name="Binder M."/>
            <person name="Bloem J."/>
            <person name="Labutti K."/>
            <person name="Salamov A."/>
            <person name="Andreopoulos B."/>
            <person name="Baker S."/>
            <person name="Barry K."/>
            <person name="Bills G."/>
            <person name="Bluhm B."/>
            <person name="Cannon C."/>
            <person name="Castanera R."/>
            <person name="Culley D."/>
            <person name="Daum C."/>
            <person name="Ezra D."/>
            <person name="Gonzalez J."/>
            <person name="Henrissat B."/>
            <person name="Kuo A."/>
            <person name="Liang C."/>
            <person name="Lipzen A."/>
            <person name="Lutzoni F."/>
            <person name="Magnuson J."/>
            <person name="Mondo S."/>
            <person name="Nolan M."/>
            <person name="Ohm R."/>
            <person name="Pangilinan J."/>
            <person name="Park H.-J."/>
            <person name="Ramirez L."/>
            <person name="Alfaro M."/>
            <person name="Sun H."/>
            <person name="Tritt A."/>
            <person name="Yoshinaga Y."/>
            <person name="Zwiers L.-H."/>
            <person name="Turgeon B."/>
            <person name="Goodwin S."/>
            <person name="Spatafora J."/>
            <person name="Crous P."/>
            <person name="Grigoriev I."/>
        </authorList>
    </citation>
    <scope>NUCLEOTIDE SEQUENCE</scope>
    <source>
        <strain evidence="2">CBS 107.79</strain>
    </source>
</reference>
<dbReference type="InterPro" id="IPR038717">
    <property type="entry name" value="Tc1-like_DDE_dom"/>
</dbReference>
<dbReference type="Pfam" id="PF13358">
    <property type="entry name" value="DDE_3"/>
    <property type="match status" value="1"/>
</dbReference>
<dbReference type="Gene3D" id="3.30.420.10">
    <property type="entry name" value="Ribonuclease H-like superfamily/Ribonuclease H"/>
    <property type="match status" value="1"/>
</dbReference>
<evidence type="ECO:0000313" key="3">
    <source>
        <dbReference type="Proteomes" id="UP000800036"/>
    </source>
</evidence>
<feature type="non-terminal residue" evidence="2">
    <location>
        <position position="1"/>
    </location>
</feature>
<feature type="domain" description="Tc1-like transposase DDE" evidence="1">
    <location>
        <begin position="5"/>
        <end position="61"/>
    </location>
</feature>
<evidence type="ECO:0000259" key="1">
    <source>
        <dbReference type="Pfam" id="PF13358"/>
    </source>
</evidence>